<evidence type="ECO:0000313" key="1">
    <source>
        <dbReference type="EMBL" id="ONI39663.1"/>
    </source>
</evidence>
<name>A0ACC8XBJ1_9FIRM</name>
<keyword evidence="2" id="KW-1185">Reference proteome</keyword>
<sequence>MAVGAISGVSNRQYVQNTRSTQATQAQPTVEETQSQNTQAVQETQSQNTQAVQETQSQNTQAVQETQSQNTQAVQETNSNNQREVTDSTTAVSNAQNILSAQINQDTVNQVAAVSNTEVADPSNTTEETVPEDTTEESNPVNDVLNQLRDVTIENSVAYTDGYKGILEDRFENLKAELSTALEESGSEHTLESLGLDDLDIAAEGSIQTIENAYAQINGTGYSTSGDLSVGVGDSEAVAPTTTPEEDTSTTGTPTTGTPNNDTSDNNTSDNNTEAEDDEYDAFKEFTGATLQYMYKYESYSNLFNFMNGSKSIYDILM</sequence>
<accession>A0ACC8XBJ1</accession>
<organism evidence="1 2">
    <name type="scientific">Candidatus Epulonipiscium fishelsonii</name>
    <dbReference type="NCBI Taxonomy" id="77094"/>
    <lineage>
        <taxon>Bacteria</taxon>
        <taxon>Bacillati</taxon>
        <taxon>Bacillota</taxon>
        <taxon>Clostridia</taxon>
        <taxon>Lachnospirales</taxon>
        <taxon>Lachnospiraceae</taxon>
        <taxon>Candidatus Epulonipiscium</taxon>
    </lineage>
</organism>
<dbReference type="Proteomes" id="UP000188605">
    <property type="component" value="Unassembled WGS sequence"/>
</dbReference>
<proteinExistence type="predicted"/>
<protein>
    <submittedName>
        <fullName evidence="1">Uncharacterized protein</fullName>
    </submittedName>
</protein>
<comment type="caution">
    <text evidence="1">The sequence shown here is derived from an EMBL/GenBank/DDBJ whole genome shotgun (WGS) entry which is preliminary data.</text>
</comment>
<reference evidence="1" key="1">
    <citation type="submission" date="2016-08" db="EMBL/GenBank/DDBJ databases">
        <authorList>
            <person name="Ngugi D.K."/>
            <person name="Miyake S."/>
            <person name="Stingl U."/>
        </authorList>
    </citation>
    <scope>NUCLEOTIDE SEQUENCE</scope>
    <source>
        <strain evidence="1">SCG-B11WGA-EpuloA1</strain>
    </source>
</reference>
<dbReference type="EMBL" id="LJDB01000062">
    <property type="protein sequence ID" value="ONI39663.1"/>
    <property type="molecule type" value="Genomic_DNA"/>
</dbReference>
<evidence type="ECO:0000313" key="2">
    <source>
        <dbReference type="Proteomes" id="UP000188605"/>
    </source>
</evidence>
<gene>
    <name evidence="1" type="ORF">AN396_07865</name>
</gene>